<reference evidence="2" key="2">
    <citation type="submission" date="2021-01" db="EMBL/GenBank/DDBJ databases">
        <authorList>
            <person name="Schikora-Tamarit M.A."/>
        </authorList>
    </citation>
    <scope>NUCLEOTIDE SEQUENCE</scope>
    <source>
        <strain evidence="2">CBS6341</strain>
    </source>
</reference>
<dbReference type="EMBL" id="JAEUBF010001281">
    <property type="protein sequence ID" value="KAH3671373.1"/>
    <property type="molecule type" value="Genomic_DNA"/>
</dbReference>
<accession>A0A9P8T9H5</accession>
<dbReference type="Proteomes" id="UP000769528">
    <property type="component" value="Unassembled WGS sequence"/>
</dbReference>
<feature type="compositionally biased region" description="Basic and acidic residues" evidence="1">
    <location>
        <begin position="171"/>
        <end position="194"/>
    </location>
</feature>
<evidence type="ECO:0000256" key="1">
    <source>
        <dbReference type="SAM" id="MobiDB-lite"/>
    </source>
</evidence>
<gene>
    <name evidence="2" type="ORF">WICMUC_004670</name>
</gene>
<feature type="compositionally biased region" description="Basic and acidic residues" evidence="1">
    <location>
        <begin position="147"/>
        <end position="156"/>
    </location>
</feature>
<evidence type="ECO:0000313" key="3">
    <source>
        <dbReference type="Proteomes" id="UP000769528"/>
    </source>
</evidence>
<dbReference type="GO" id="GO:0005737">
    <property type="term" value="C:cytoplasm"/>
    <property type="evidence" value="ECO:0007669"/>
    <property type="project" value="TreeGrafter"/>
</dbReference>
<feature type="region of interest" description="Disordered" evidence="1">
    <location>
        <begin position="1"/>
        <end position="199"/>
    </location>
</feature>
<feature type="compositionally biased region" description="Basic and acidic residues" evidence="1">
    <location>
        <begin position="102"/>
        <end position="136"/>
    </location>
</feature>
<dbReference type="PANTHER" id="PTHR28307:SF2">
    <property type="entry name" value="PROTEIN PAL1"/>
    <property type="match status" value="1"/>
</dbReference>
<sequence length="406" mass="45866">MSVPRRSSNNPFESNSNTDNSNNSNSNSNQLPSYNNNNNNNNNNRYYNSDEKRQQQHNQRSNTELPPSYEEVVPKKSQSNQYPREKASPSPSPSPNLSSSRPRTDSYPRRPESASGRIDGRTRHNKENSRHDDRAHRSASHRSSSNTEHRSREHRDHKERRDHREHREHRSRKDSDPKHRSSKNGRSESKENKKIPAKNVDTIDKLDVTGLFGGAFHHDGPFDACTPSRNLNVKAAPVMAFPVDGANNSIRGSNSGKKDATYKYIHGRVDDYDDYENDDLYTSNGPNASYSRSNSTIDAIKPIHGSIEHLDTTIKANKIHGETTLGLGSSTFLDGAPASKSSEFEDATHRANIGGLNRKKSLREKLKPDNEQKISFDDDYQPLKVEKESNSLLKRVRSLKVGRNKS</sequence>
<dbReference type="Pfam" id="PF08316">
    <property type="entry name" value="Pal1"/>
    <property type="match status" value="1"/>
</dbReference>
<name>A0A9P8T9H5_9ASCO</name>
<protein>
    <submittedName>
        <fullName evidence="2">Uncharacterized protein</fullName>
    </submittedName>
</protein>
<organism evidence="2 3">
    <name type="scientific">Wickerhamomyces mucosus</name>
    <dbReference type="NCBI Taxonomy" id="1378264"/>
    <lineage>
        <taxon>Eukaryota</taxon>
        <taxon>Fungi</taxon>
        <taxon>Dikarya</taxon>
        <taxon>Ascomycota</taxon>
        <taxon>Saccharomycotina</taxon>
        <taxon>Saccharomycetes</taxon>
        <taxon>Phaffomycetales</taxon>
        <taxon>Wickerhamomycetaceae</taxon>
        <taxon>Wickerhamomyces</taxon>
    </lineage>
</organism>
<feature type="compositionally biased region" description="Polar residues" evidence="1">
    <location>
        <begin position="1"/>
        <end position="13"/>
    </location>
</feature>
<comment type="caution">
    <text evidence="2">The sequence shown here is derived from an EMBL/GenBank/DDBJ whole genome shotgun (WGS) entry which is preliminary data.</text>
</comment>
<dbReference type="OrthoDB" id="5352132at2759"/>
<proteinExistence type="predicted"/>
<reference evidence="2" key="1">
    <citation type="journal article" date="2021" name="Open Biol.">
        <title>Shared evolutionary footprints suggest mitochondrial oxidative damage underlies multiple complex I losses in fungi.</title>
        <authorList>
            <person name="Schikora-Tamarit M.A."/>
            <person name="Marcet-Houben M."/>
            <person name="Nosek J."/>
            <person name="Gabaldon T."/>
        </authorList>
    </citation>
    <scope>NUCLEOTIDE SEQUENCE</scope>
    <source>
        <strain evidence="2">CBS6341</strain>
    </source>
</reference>
<evidence type="ECO:0000313" key="2">
    <source>
        <dbReference type="EMBL" id="KAH3671373.1"/>
    </source>
</evidence>
<dbReference type="InterPro" id="IPR013226">
    <property type="entry name" value="Pal1"/>
</dbReference>
<dbReference type="AlphaFoldDB" id="A0A9P8T9H5"/>
<dbReference type="PANTHER" id="PTHR28307">
    <property type="entry name" value="PROTEIN PAL1"/>
    <property type="match status" value="1"/>
</dbReference>
<feature type="compositionally biased region" description="Low complexity" evidence="1">
    <location>
        <begin position="14"/>
        <end position="47"/>
    </location>
</feature>
<keyword evidence="3" id="KW-1185">Reference proteome</keyword>
<feature type="compositionally biased region" description="Polar residues" evidence="1">
    <location>
        <begin position="56"/>
        <end position="65"/>
    </location>
</feature>
<feature type="compositionally biased region" description="Basic residues" evidence="1">
    <location>
        <begin position="157"/>
        <end position="170"/>
    </location>
</feature>